<dbReference type="Pfam" id="PF15601">
    <property type="entry name" value="Imm70"/>
    <property type="match status" value="1"/>
</dbReference>
<proteinExistence type="predicted"/>
<dbReference type="InterPro" id="IPR028185">
    <property type="entry name" value="Imm70"/>
</dbReference>
<organism evidence="1 2">
    <name type="scientific">Listeria grayi FSL F6-1183</name>
    <dbReference type="NCBI Taxonomy" id="1265827"/>
    <lineage>
        <taxon>Bacteria</taxon>
        <taxon>Bacillati</taxon>
        <taxon>Bacillota</taxon>
        <taxon>Bacilli</taxon>
        <taxon>Bacillales</taxon>
        <taxon>Listeriaceae</taxon>
        <taxon>Listeria</taxon>
    </lineage>
</organism>
<protein>
    <submittedName>
        <fullName evidence="1">Uncharacterized protein</fullName>
    </submittedName>
</protein>
<sequence>MKFPPKEIIGDVEDLEKNPPCGTHISKDITSLAQYFVIADGKNLISVLEEDVDIEIKVL</sequence>
<gene>
    <name evidence="1" type="ORF">LMUR_08029</name>
</gene>
<reference evidence="1 2" key="1">
    <citation type="submission" date="2012-12" db="EMBL/GenBank/DDBJ databases">
        <title>Novel taxa of Listeriaceae from agricultural environments in the United States.</title>
        <authorList>
            <person name="den Bakker H.C."/>
            <person name="Allred A."/>
            <person name="Warchocki S."/>
            <person name="Wright E.M."/>
            <person name="Burrell A."/>
            <person name="Nightingale K.K."/>
            <person name="Kephart D."/>
            <person name="Wiedmann M."/>
        </authorList>
    </citation>
    <scope>NUCLEOTIDE SEQUENCE [LARGE SCALE GENOMIC DNA]</scope>
    <source>
        <strain evidence="1 2">FSL F6-1183</strain>
    </source>
</reference>
<accession>A0A829R5T0</accession>
<evidence type="ECO:0000313" key="2">
    <source>
        <dbReference type="Proteomes" id="UP000019251"/>
    </source>
</evidence>
<evidence type="ECO:0000313" key="1">
    <source>
        <dbReference type="EMBL" id="EUJ27472.1"/>
    </source>
</evidence>
<name>A0A829R5T0_LISGR</name>
<dbReference type="RefSeq" id="WP_267879126.1">
    <property type="nucleotide sequence ID" value="NZ_AODG01000011.1"/>
</dbReference>
<comment type="caution">
    <text evidence="1">The sequence shown here is derived from an EMBL/GenBank/DDBJ whole genome shotgun (WGS) entry which is preliminary data.</text>
</comment>
<dbReference type="EMBL" id="AODG01000011">
    <property type="protein sequence ID" value="EUJ27472.1"/>
    <property type="molecule type" value="Genomic_DNA"/>
</dbReference>
<dbReference type="AlphaFoldDB" id="A0A829R5T0"/>
<dbReference type="Proteomes" id="UP000019251">
    <property type="component" value="Unassembled WGS sequence"/>
</dbReference>